<gene>
    <name evidence="2" type="ORF">FNJ47_22615</name>
</gene>
<evidence type="ECO:0000313" key="2">
    <source>
        <dbReference type="EMBL" id="NEU98542.1"/>
    </source>
</evidence>
<reference evidence="2 3" key="1">
    <citation type="journal article" date="2020" name="Arch. Microbiol.">
        <title>Bradyrhizobium uaiense sp. nov., a new highly efficient cowpea symbiont.</title>
        <authorList>
            <person name="Cabral Michel D."/>
            <person name="Azarias Guimaraes A."/>
            <person name="Martins da Costa E."/>
            <person name="Soares de Carvalho T."/>
            <person name="Balsanelli E."/>
            <person name="Willems A."/>
            <person name="Maltempi de Souza E."/>
            <person name="de Souza Moreira F.M."/>
        </authorList>
    </citation>
    <scope>NUCLEOTIDE SEQUENCE [LARGE SCALE GENOMIC DNA]</scope>
    <source>
        <strain evidence="2 3">UFLA 03-164</strain>
    </source>
</reference>
<dbReference type="PANTHER" id="PTHR34109:SF1">
    <property type="entry name" value="VOC DOMAIN-CONTAINING PROTEIN"/>
    <property type="match status" value="1"/>
</dbReference>
<evidence type="ECO:0000259" key="1">
    <source>
        <dbReference type="PROSITE" id="PS51819"/>
    </source>
</evidence>
<dbReference type="Gene3D" id="3.10.180.10">
    <property type="entry name" value="2,3-Dihydroxybiphenyl 1,2-Dioxygenase, domain 1"/>
    <property type="match status" value="1"/>
</dbReference>
<comment type="caution">
    <text evidence="2">The sequence shown here is derived from an EMBL/GenBank/DDBJ whole genome shotgun (WGS) entry which is preliminary data.</text>
</comment>
<proteinExistence type="predicted"/>
<organism evidence="2 3">
    <name type="scientific">Bradyrhizobium uaiense</name>
    <dbReference type="NCBI Taxonomy" id="2594946"/>
    <lineage>
        <taxon>Bacteria</taxon>
        <taxon>Pseudomonadati</taxon>
        <taxon>Pseudomonadota</taxon>
        <taxon>Alphaproteobacteria</taxon>
        <taxon>Hyphomicrobiales</taxon>
        <taxon>Nitrobacteraceae</taxon>
        <taxon>Bradyrhizobium</taxon>
    </lineage>
</organism>
<protein>
    <submittedName>
        <fullName evidence="2">VOC family protein</fullName>
    </submittedName>
</protein>
<sequence length="122" mass="13243">MTHFKPAGWPSVIPRIVTRDLTGLAGFLRDVFGAEGEVRPGAPTEMRIGDSIILISDGGGAREAMPAFLYVYVQSADEAYRRAIAAGAESIEAPADTPYGDRRAMVRDAWANVWQIATYRGN</sequence>
<dbReference type="PROSITE" id="PS51819">
    <property type="entry name" value="VOC"/>
    <property type="match status" value="1"/>
</dbReference>
<feature type="domain" description="VOC" evidence="1">
    <location>
        <begin position="8"/>
        <end position="119"/>
    </location>
</feature>
<evidence type="ECO:0000313" key="3">
    <source>
        <dbReference type="Proteomes" id="UP000468531"/>
    </source>
</evidence>
<dbReference type="EMBL" id="VKHP01000096">
    <property type="protein sequence ID" value="NEU98542.1"/>
    <property type="molecule type" value="Genomic_DNA"/>
</dbReference>
<dbReference type="SUPFAM" id="SSF54593">
    <property type="entry name" value="Glyoxalase/Bleomycin resistance protein/Dihydroxybiphenyl dioxygenase"/>
    <property type="match status" value="1"/>
</dbReference>
<accession>A0A6P1BLU0</accession>
<keyword evidence="3" id="KW-1185">Reference proteome</keyword>
<dbReference type="Pfam" id="PF00903">
    <property type="entry name" value="Glyoxalase"/>
    <property type="match status" value="1"/>
</dbReference>
<name>A0A6P1BLU0_9BRAD</name>
<dbReference type="AlphaFoldDB" id="A0A6P1BLU0"/>
<dbReference type="Proteomes" id="UP000468531">
    <property type="component" value="Unassembled WGS sequence"/>
</dbReference>
<dbReference type="PANTHER" id="PTHR34109">
    <property type="entry name" value="BNAUNNG04460D PROTEIN-RELATED"/>
    <property type="match status" value="1"/>
</dbReference>
<dbReference type="RefSeq" id="WP_163156948.1">
    <property type="nucleotide sequence ID" value="NZ_VKHP01000096.1"/>
</dbReference>
<dbReference type="InterPro" id="IPR029068">
    <property type="entry name" value="Glyas_Bleomycin-R_OHBP_Dase"/>
</dbReference>
<dbReference type="InterPro" id="IPR004360">
    <property type="entry name" value="Glyas_Fos-R_dOase_dom"/>
</dbReference>
<dbReference type="InterPro" id="IPR037523">
    <property type="entry name" value="VOC_core"/>
</dbReference>